<keyword evidence="2" id="KW-0812">Transmembrane</keyword>
<evidence type="ECO:0000313" key="5">
    <source>
        <dbReference type="Proteomes" id="UP000677054"/>
    </source>
</evidence>
<dbReference type="AlphaFoldDB" id="A0A7R9A9T5"/>
<feature type="transmembrane region" description="Helical" evidence="2">
    <location>
        <begin position="65"/>
        <end position="85"/>
    </location>
</feature>
<dbReference type="PROSITE" id="PS50156">
    <property type="entry name" value="SSD"/>
    <property type="match status" value="1"/>
</dbReference>
<keyword evidence="2" id="KW-1133">Transmembrane helix</keyword>
<dbReference type="InterPro" id="IPR051697">
    <property type="entry name" value="Patched_domain-protein"/>
</dbReference>
<dbReference type="EMBL" id="CAJPEV010002691">
    <property type="protein sequence ID" value="CAG0897763.1"/>
    <property type="molecule type" value="Genomic_DNA"/>
</dbReference>
<feature type="transmembrane region" description="Helical" evidence="2">
    <location>
        <begin position="174"/>
        <end position="191"/>
    </location>
</feature>
<feature type="transmembrane region" description="Helical" evidence="2">
    <location>
        <begin position="279"/>
        <end position="299"/>
    </location>
</feature>
<dbReference type="EMBL" id="LR902208">
    <property type="protein sequence ID" value="CAD7250169.1"/>
    <property type="molecule type" value="Genomic_DNA"/>
</dbReference>
<evidence type="ECO:0000313" key="4">
    <source>
        <dbReference type="EMBL" id="CAD7250169.1"/>
    </source>
</evidence>
<gene>
    <name evidence="4" type="ORF">DSTB1V02_LOCUS9951</name>
</gene>
<dbReference type="Gene3D" id="1.20.1640.10">
    <property type="entry name" value="Multidrug efflux transporter AcrB transmembrane domain"/>
    <property type="match status" value="1"/>
</dbReference>
<dbReference type="PANTHER" id="PTHR10796:SF130">
    <property type="entry name" value="PATCHED DOMAIN-CONTAINING PROTEIN 3-LIKE PROTEIN"/>
    <property type="match status" value="1"/>
</dbReference>
<evidence type="ECO:0000259" key="3">
    <source>
        <dbReference type="PROSITE" id="PS50156"/>
    </source>
</evidence>
<keyword evidence="5" id="KW-1185">Reference proteome</keyword>
<accession>A0A7R9A9T5</accession>
<dbReference type="OrthoDB" id="6510177at2759"/>
<dbReference type="Pfam" id="PF12349">
    <property type="entry name" value="Sterol-sensing"/>
    <property type="match status" value="1"/>
</dbReference>
<comment type="similarity">
    <text evidence="1">Belongs to the patched family.</text>
</comment>
<feature type="transmembrane region" description="Helical" evidence="2">
    <location>
        <begin position="97"/>
        <end position="122"/>
    </location>
</feature>
<dbReference type="PANTHER" id="PTHR10796">
    <property type="entry name" value="PATCHED-RELATED"/>
    <property type="match status" value="1"/>
</dbReference>
<dbReference type="GO" id="GO:0016020">
    <property type="term" value="C:membrane"/>
    <property type="evidence" value="ECO:0007669"/>
    <property type="project" value="TreeGrafter"/>
</dbReference>
<organism evidence="4">
    <name type="scientific">Darwinula stevensoni</name>
    <dbReference type="NCBI Taxonomy" id="69355"/>
    <lineage>
        <taxon>Eukaryota</taxon>
        <taxon>Metazoa</taxon>
        <taxon>Ecdysozoa</taxon>
        <taxon>Arthropoda</taxon>
        <taxon>Crustacea</taxon>
        <taxon>Oligostraca</taxon>
        <taxon>Ostracoda</taxon>
        <taxon>Podocopa</taxon>
        <taxon>Podocopida</taxon>
        <taxon>Darwinulocopina</taxon>
        <taxon>Darwinuloidea</taxon>
        <taxon>Darwinulidae</taxon>
        <taxon>Darwinula</taxon>
    </lineage>
</organism>
<evidence type="ECO:0000256" key="2">
    <source>
        <dbReference type="SAM" id="Phobius"/>
    </source>
</evidence>
<feature type="transmembrane region" description="Helical" evidence="2">
    <location>
        <begin position="203"/>
        <end position="226"/>
    </location>
</feature>
<keyword evidence="2" id="KW-0472">Membrane</keyword>
<dbReference type="InterPro" id="IPR053958">
    <property type="entry name" value="HMGCR/SNAP/NPC1-like_SSD"/>
</dbReference>
<dbReference type="Proteomes" id="UP000677054">
    <property type="component" value="Unassembled WGS sequence"/>
</dbReference>
<name>A0A7R9A9T5_9CRUS</name>
<evidence type="ECO:0000256" key="1">
    <source>
        <dbReference type="ARBA" id="ARBA00005585"/>
    </source>
</evidence>
<proteinExistence type="inferred from homology"/>
<sequence>MKFLVPVSDNFTLITLCMLMIDPVAHVWEKKFIEAVFHSKLHKPHGIYIYAFATRSFRDGISEMLYDNALYFVLGFALVTIYVSINLGRCNFLQQRVYLGLAAVFSIILTVLSAIGLCLYLGILPGELHNLMPFLILGIGIDDTLVIVQCLEMVLVGGETLTVEERVGEALKRAGVSITITSLTDIFAFCMGATTKIPMLRSFCIYTAVGIFIVYVMTLIFIVPILSLDEKRRDSRRESCLCIPLPDDYKTSSCSQNLLLNSFFDRIVGPVLVKTPAKVVVVILTMGLLGLNCWGMSGLKLDFDRTWYLGPGYQRDFLSALRNLFPESGYRAEFYLGNVDYFKERVALEELYTRMSALPGLKDRSVKFWYHSFLEYLQKENGMSF</sequence>
<feature type="domain" description="SSD" evidence="3">
    <location>
        <begin position="68"/>
        <end position="228"/>
    </location>
</feature>
<dbReference type="InterPro" id="IPR000731">
    <property type="entry name" value="SSD"/>
</dbReference>
<feature type="transmembrane region" description="Helical" evidence="2">
    <location>
        <begin position="134"/>
        <end position="154"/>
    </location>
</feature>
<reference evidence="4" key="1">
    <citation type="submission" date="2020-11" db="EMBL/GenBank/DDBJ databases">
        <authorList>
            <person name="Tran Van P."/>
        </authorList>
    </citation>
    <scope>NUCLEOTIDE SEQUENCE</scope>
</reference>
<dbReference type="SUPFAM" id="SSF82866">
    <property type="entry name" value="Multidrug efflux transporter AcrB transmembrane domain"/>
    <property type="match status" value="1"/>
</dbReference>
<protein>
    <recommendedName>
        <fullName evidence="3">SSD domain-containing protein</fullName>
    </recommendedName>
</protein>